<sequence>MSDDLTGGEVSWHGQRRGADTSAYEVGASVVDIADQFGRDRKSTSRWRYIEQADQRRRNATARVL</sequence>
<accession>A0A6L9QGT6</accession>
<comment type="caution">
    <text evidence="2">The sequence shown here is derived from an EMBL/GenBank/DDBJ whole genome shotgun (WGS) entry which is preliminary data.</text>
</comment>
<reference evidence="2 3" key="1">
    <citation type="submission" date="2020-01" db="EMBL/GenBank/DDBJ databases">
        <title>Insect and environment-associated Actinomycetes.</title>
        <authorList>
            <person name="Currrie C."/>
            <person name="Chevrette M."/>
            <person name="Carlson C."/>
            <person name="Stubbendieck R."/>
            <person name="Wendt-Pienkowski E."/>
        </authorList>
    </citation>
    <scope>NUCLEOTIDE SEQUENCE [LARGE SCALE GENOMIC DNA]</scope>
    <source>
        <strain evidence="2 3">SID10258</strain>
    </source>
</reference>
<evidence type="ECO:0000313" key="3">
    <source>
        <dbReference type="Proteomes" id="UP000475532"/>
    </source>
</evidence>
<gene>
    <name evidence="2" type="ORF">G3I70_15560</name>
</gene>
<organism evidence="2 3">
    <name type="scientific">Actinomadura bangladeshensis</name>
    <dbReference type="NCBI Taxonomy" id="453573"/>
    <lineage>
        <taxon>Bacteria</taxon>
        <taxon>Bacillati</taxon>
        <taxon>Actinomycetota</taxon>
        <taxon>Actinomycetes</taxon>
        <taxon>Streptosporangiales</taxon>
        <taxon>Thermomonosporaceae</taxon>
        <taxon>Actinomadura</taxon>
    </lineage>
</organism>
<dbReference type="Proteomes" id="UP000475532">
    <property type="component" value="Unassembled WGS sequence"/>
</dbReference>
<dbReference type="AlphaFoldDB" id="A0A6L9QGT6"/>
<protein>
    <submittedName>
        <fullName evidence="2">Uncharacterized protein</fullName>
    </submittedName>
</protein>
<feature type="region of interest" description="Disordered" evidence="1">
    <location>
        <begin position="1"/>
        <end position="22"/>
    </location>
</feature>
<dbReference type="EMBL" id="JAAGLI010000381">
    <property type="protein sequence ID" value="NEA23893.1"/>
    <property type="molecule type" value="Genomic_DNA"/>
</dbReference>
<evidence type="ECO:0000256" key="1">
    <source>
        <dbReference type="SAM" id="MobiDB-lite"/>
    </source>
</evidence>
<proteinExistence type="predicted"/>
<evidence type="ECO:0000313" key="2">
    <source>
        <dbReference type="EMBL" id="NEA23893.1"/>
    </source>
</evidence>
<dbReference type="RefSeq" id="WP_163056679.1">
    <property type="nucleotide sequence ID" value="NZ_JAAGLI010000381.1"/>
</dbReference>
<name>A0A6L9QGT6_9ACTN</name>